<feature type="transmembrane region" description="Helical" evidence="11">
    <location>
        <begin position="31"/>
        <end position="49"/>
    </location>
</feature>
<dbReference type="STRING" id="45076.Lwor_2027"/>
<evidence type="ECO:0000256" key="9">
    <source>
        <dbReference type="ARBA" id="ARBA00023065"/>
    </source>
</evidence>
<comment type="similarity">
    <text evidence="2">Belongs to the monovalent cation:proton antiporter 2 (CPA2) transporter (TC 2.A.37) family.</text>
</comment>
<dbReference type="Pfam" id="PF00999">
    <property type="entry name" value="Na_H_Exchanger"/>
    <property type="match status" value="1"/>
</dbReference>
<dbReference type="GO" id="GO:0008324">
    <property type="term" value="F:monoatomic cation transmembrane transporter activity"/>
    <property type="evidence" value="ECO:0007669"/>
    <property type="project" value="InterPro"/>
</dbReference>
<dbReference type="OrthoDB" id="9781411at2"/>
<feature type="transmembrane region" description="Helical" evidence="11">
    <location>
        <begin position="192"/>
        <end position="212"/>
    </location>
</feature>
<comment type="caution">
    <text evidence="13">The sequence shown here is derived from an EMBL/GenBank/DDBJ whole genome shotgun (WGS) entry which is preliminary data.</text>
</comment>
<dbReference type="Proteomes" id="UP000054662">
    <property type="component" value="Unassembled WGS sequence"/>
</dbReference>
<keyword evidence="10 11" id="KW-0472">Membrane</keyword>
<gene>
    <name evidence="13" type="primary">kefC_2</name>
    <name evidence="13" type="ORF">Lwor_2027</name>
</gene>
<evidence type="ECO:0000256" key="10">
    <source>
        <dbReference type="ARBA" id="ARBA00023136"/>
    </source>
</evidence>
<dbReference type="PANTHER" id="PTHR46157:SF4">
    <property type="entry name" value="K(+) EFFLUX ANTIPORTER 3, CHLOROPLASTIC"/>
    <property type="match status" value="1"/>
</dbReference>
<accession>A0A0W1A601</accession>
<feature type="transmembrane region" description="Helical" evidence="11">
    <location>
        <begin position="336"/>
        <end position="356"/>
    </location>
</feature>
<dbReference type="NCBIfam" id="TIGR00932">
    <property type="entry name" value="2a37"/>
    <property type="match status" value="1"/>
</dbReference>
<evidence type="ECO:0000256" key="11">
    <source>
        <dbReference type="SAM" id="Phobius"/>
    </source>
</evidence>
<dbReference type="PANTHER" id="PTHR46157">
    <property type="entry name" value="K(+) EFFLUX ANTIPORTER 3, CHLOROPLASTIC"/>
    <property type="match status" value="1"/>
</dbReference>
<dbReference type="GO" id="GO:0012505">
    <property type="term" value="C:endomembrane system"/>
    <property type="evidence" value="ECO:0007669"/>
    <property type="project" value="UniProtKB-SubCell"/>
</dbReference>
<evidence type="ECO:0000256" key="3">
    <source>
        <dbReference type="ARBA" id="ARBA00022448"/>
    </source>
</evidence>
<feature type="transmembrane region" description="Helical" evidence="11">
    <location>
        <begin position="6"/>
        <end position="24"/>
    </location>
</feature>
<dbReference type="GO" id="GO:1902600">
    <property type="term" value="P:proton transmembrane transport"/>
    <property type="evidence" value="ECO:0007669"/>
    <property type="project" value="InterPro"/>
</dbReference>
<dbReference type="PROSITE" id="PS51201">
    <property type="entry name" value="RCK_N"/>
    <property type="match status" value="1"/>
</dbReference>
<feature type="transmembrane region" description="Helical" evidence="11">
    <location>
        <begin position="368"/>
        <end position="388"/>
    </location>
</feature>
<dbReference type="Pfam" id="PF02254">
    <property type="entry name" value="TrkA_N"/>
    <property type="match status" value="1"/>
</dbReference>
<dbReference type="InterPro" id="IPR038770">
    <property type="entry name" value="Na+/solute_symporter_sf"/>
</dbReference>
<protein>
    <submittedName>
        <fullName evidence="13">Glutathione-regulated potassium efflux system</fullName>
    </submittedName>
</protein>
<feature type="transmembrane region" description="Helical" evidence="11">
    <location>
        <begin position="55"/>
        <end position="74"/>
    </location>
</feature>
<keyword evidence="7" id="KW-0630">Potassium</keyword>
<dbReference type="GO" id="GO:0006813">
    <property type="term" value="P:potassium ion transport"/>
    <property type="evidence" value="ECO:0007669"/>
    <property type="project" value="UniProtKB-KW"/>
</dbReference>
<evidence type="ECO:0000256" key="8">
    <source>
        <dbReference type="ARBA" id="ARBA00022989"/>
    </source>
</evidence>
<dbReference type="Gene3D" id="3.40.50.720">
    <property type="entry name" value="NAD(P)-binding Rossmann-like Domain"/>
    <property type="match status" value="1"/>
</dbReference>
<evidence type="ECO:0000256" key="5">
    <source>
        <dbReference type="ARBA" id="ARBA00022538"/>
    </source>
</evidence>
<organism evidence="13 14">
    <name type="scientific">Legionella worsleiensis</name>
    <dbReference type="NCBI Taxonomy" id="45076"/>
    <lineage>
        <taxon>Bacteria</taxon>
        <taxon>Pseudomonadati</taxon>
        <taxon>Pseudomonadota</taxon>
        <taxon>Gammaproteobacteria</taxon>
        <taxon>Legionellales</taxon>
        <taxon>Legionellaceae</taxon>
        <taxon>Legionella</taxon>
    </lineage>
</organism>
<evidence type="ECO:0000256" key="2">
    <source>
        <dbReference type="ARBA" id="ARBA00005551"/>
    </source>
</evidence>
<keyword evidence="3" id="KW-0813">Transport</keyword>
<feature type="transmembrane region" description="Helical" evidence="11">
    <location>
        <begin position="147"/>
        <end position="170"/>
    </location>
</feature>
<dbReference type="GO" id="GO:0015297">
    <property type="term" value="F:antiporter activity"/>
    <property type="evidence" value="ECO:0007669"/>
    <property type="project" value="UniProtKB-KW"/>
</dbReference>
<feature type="transmembrane region" description="Helical" evidence="11">
    <location>
        <begin position="304"/>
        <end position="324"/>
    </location>
</feature>
<dbReference type="GO" id="GO:0005886">
    <property type="term" value="C:plasma membrane"/>
    <property type="evidence" value="ECO:0007669"/>
    <property type="project" value="TreeGrafter"/>
</dbReference>
<evidence type="ECO:0000259" key="12">
    <source>
        <dbReference type="PROSITE" id="PS51201"/>
    </source>
</evidence>
<evidence type="ECO:0000256" key="1">
    <source>
        <dbReference type="ARBA" id="ARBA00004127"/>
    </source>
</evidence>
<feature type="domain" description="RCK N-terminal" evidence="12">
    <location>
        <begin position="411"/>
        <end position="535"/>
    </location>
</feature>
<keyword evidence="8 11" id="KW-1133">Transmembrane helix</keyword>
<dbReference type="InterPro" id="IPR003148">
    <property type="entry name" value="RCK_N"/>
</dbReference>
<evidence type="ECO:0000313" key="14">
    <source>
        <dbReference type="Proteomes" id="UP000054662"/>
    </source>
</evidence>
<dbReference type="InterPro" id="IPR006153">
    <property type="entry name" value="Cation/H_exchanger_TM"/>
</dbReference>
<evidence type="ECO:0000313" key="13">
    <source>
        <dbReference type="EMBL" id="KTD76802.1"/>
    </source>
</evidence>
<dbReference type="RefSeq" id="WP_058493794.1">
    <property type="nucleotide sequence ID" value="NZ_CBCRUR010000004.1"/>
</dbReference>
<feature type="transmembrane region" description="Helical" evidence="11">
    <location>
        <begin position="114"/>
        <end position="135"/>
    </location>
</feature>
<feature type="transmembrane region" description="Helical" evidence="11">
    <location>
        <begin position="224"/>
        <end position="243"/>
    </location>
</feature>
<keyword evidence="4" id="KW-0050">Antiport</keyword>
<evidence type="ECO:0000256" key="7">
    <source>
        <dbReference type="ARBA" id="ARBA00022958"/>
    </source>
</evidence>
<dbReference type="PATRIC" id="fig|45076.6.peg.2210"/>
<feature type="transmembrane region" description="Helical" evidence="11">
    <location>
        <begin position="279"/>
        <end position="298"/>
    </location>
</feature>
<dbReference type="FunFam" id="3.40.50.720:FF:000036">
    <property type="entry name" value="Glutathione-regulated potassium-efflux system protein KefB"/>
    <property type="match status" value="1"/>
</dbReference>
<proteinExistence type="inferred from homology"/>
<dbReference type="AlphaFoldDB" id="A0A0W1A601"/>
<dbReference type="EMBL" id="LNZC01000027">
    <property type="protein sequence ID" value="KTD76802.1"/>
    <property type="molecule type" value="Genomic_DNA"/>
</dbReference>
<sequence>MNQNPILNIFIFLAAASVMVPIANRFKLGSVIGYLMVGILIGPFGLKLIGNSEQIMSFGEFGVIMMLFLIGLELEPIMLWKLRKLIVGLGGLQVLITTAAITGIGIFMQYSWQASLAVGMSLALSSTALVLQMLQEKNLLKTTEGEASFAVLLFQDIAVIPILIIMPLLAQNGGAAPINLHENAFIAHLPKWQHALLVSGIIGAVILTGHYLSRHLFLIIARTNIREVFTTFSLALVVGITVLMETIGVSPALGAFIAGVVLANSQYKHTVEADIQPFKGLLLGLFFISVGMGINFTLFSDEMLLISSAVLGLVALKLSILLLLGRLFKLTKIQTIGFAIALAQGGEFAFVLFQYAGSLKVISADNRAICTLTVALSMLTTPILMLLYHRYIVPKFMSVLPEREYDTINEKNDIILAGYGRFGQIIGRFLNGENIKITVLEKNAEQIELLRKFGYKGYFGDANRLDLLKSAGAEHAKLLIVTVGNADANLKIVHMAKQHFPNLKIYARARNRRHAYELHKAGVEYFKRELFDSSLTMTKEVLKFVGYKQEDIEKKANAFQKHDEAALLKSFEFFEEEADLINFSRQASGELEQILQNS</sequence>
<name>A0A0W1A601_9GAMM</name>
<evidence type="ECO:0000256" key="4">
    <source>
        <dbReference type="ARBA" id="ARBA00022449"/>
    </source>
</evidence>
<reference evidence="13 14" key="1">
    <citation type="submission" date="2015-11" db="EMBL/GenBank/DDBJ databases">
        <title>Genomic analysis of 38 Legionella species identifies large and diverse effector repertoires.</title>
        <authorList>
            <person name="Burstein D."/>
            <person name="Amaro F."/>
            <person name="Zusman T."/>
            <person name="Lifshitz Z."/>
            <person name="Cohen O."/>
            <person name="Gilbert J.A."/>
            <person name="Pupko T."/>
            <person name="Shuman H.A."/>
            <person name="Segal G."/>
        </authorList>
    </citation>
    <scope>NUCLEOTIDE SEQUENCE [LARGE SCALE GENOMIC DNA]</scope>
    <source>
        <strain evidence="13 14">ATCC 49508</strain>
    </source>
</reference>
<dbReference type="InterPro" id="IPR036291">
    <property type="entry name" value="NAD(P)-bd_dom_sf"/>
</dbReference>
<comment type="subcellular location">
    <subcellularLocation>
        <location evidence="1">Endomembrane system</location>
        <topology evidence="1">Multi-pass membrane protein</topology>
    </subcellularLocation>
</comment>
<keyword evidence="9" id="KW-0406">Ion transport</keyword>
<dbReference type="InterPro" id="IPR004771">
    <property type="entry name" value="K/H_exchanger"/>
</dbReference>
<evidence type="ECO:0000256" key="6">
    <source>
        <dbReference type="ARBA" id="ARBA00022692"/>
    </source>
</evidence>
<dbReference type="SUPFAM" id="SSF51735">
    <property type="entry name" value="NAD(P)-binding Rossmann-fold domains"/>
    <property type="match status" value="1"/>
</dbReference>
<dbReference type="Gene3D" id="1.20.1530.20">
    <property type="match status" value="1"/>
</dbReference>
<feature type="transmembrane region" description="Helical" evidence="11">
    <location>
        <begin position="86"/>
        <end position="108"/>
    </location>
</feature>
<keyword evidence="14" id="KW-1185">Reference proteome</keyword>
<keyword evidence="5" id="KW-0633">Potassium transport</keyword>
<keyword evidence="6 11" id="KW-0812">Transmembrane</keyword>